<protein>
    <submittedName>
        <fullName evidence="1">Uncharacterized protein</fullName>
    </submittedName>
</protein>
<dbReference type="RefSeq" id="WP_079944955.1">
    <property type="nucleotide sequence ID" value="NZ_MZBE01000004.1"/>
</dbReference>
<comment type="caution">
    <text evidence="1">The sequence shown here is derived from an EMBL/GenBank/DDBJ whole genome shotgun (WGS) entry which is preliminary data.</text>
</comment>
<dbReference type="EMBL" id="AAHWHN010000005">
    <property type="protein sequence ID" value="ECB0426868.1"/>
    <property type="molecule type" value="Genomic_DNA"/>
</dbReference>
<name>A0A5I4R7M7_SALET</name>
<proteinExistence type="predicted"/>
<dbReference type="AlphaFoldDB" id="A0A5I4R7M7"/>
<reference evidence="1" key="1">
    <citation type="submission" date="2019-01" db="EMBL/GenBank/DDBJ databases">
        <authorList>
            <person name="Ashton P.M."/>
            <person name="Dallman T."/>
            <person name="Nair S."/>
            <person name="De Pinna E."/>
            <person name="Peters T."/>
            <person name="Grant K."/>
        </authorList>
    </citation>
    <scope>NUCLEOTIDE SEQUENCE</scope>
    <source>
        <strain evidence="1">559803</strain>
    </source>
</reference>
<gene>
    <name evidence="1" type="ORF">EUV16_09210</name>
</gene>
<accession>A0A5I4R7M7</accession>
<evidence type="ECO:0000313" key="1">
    <source>
        <dbReference type="EMBL" id="ECB0426868.1"/>
    </source>
</evidence>
<sequence>MNNIKIITLFHPHEKTPFMICIVKKVEDTEHGIKLTLENGNDIFVNNYSYYLLSESVSRCDEDRLKNIYIRLVSELSQMSEETIRAMMSYNKANYAFIYFTKRFK</sequence>
<organism evidence="1">
    <name type="scientific">Salmonella enterica subsp. enterica serovar Agbeni</name>
    <dbReference type="NCBI Taxonomy" id="1967642"/>
    <lineage>
        <taxon>Bacteria</taxon>
        <taxon>Pseudomonadati</taxon>
        <taxon>Pseudomonadota</taxon>
        <taxon>Gammaproteobacteria</taxon>
        <taxon>Enterobacterales</taxon>
        <taxon>Enterobacteriaceae</taxon>
        <taxon>Salmonella</taxon>
    </lineage>
</organism>